<sequence>MSNVIKKVFNTDKAEGEAGKAGENATQNVSQKGEQGSNLLQRGEQEAKNIEGKGDNVLGEGREKLGGMFGGHGQNAQGAAQQASHQGPWSVNNPEAAHQTGSVGNTSTGAAANQALHHQGASTGLTGPDSKTGLTAGAPHSHHVVAASGVHPSESAYGNRSSNLTQTSSVNSGVNVAAGNVDQDVQHLAPVTHETLHRQEIEELHREREHHIHQHHIQHHVQPVLDSIQLAEQMHTRVVPATTIREVHANTDKDAALLRSVAGAPKDTYTQAPIERSVIDKGETVREIVHHHIHNIVQPIIEKDVYEYHRIRTTVPTTQITHEAPIVHESTAHQPIRKEDFVKGGGVLTSETRSVEDAGLLNLGSHQRSVEGETYTGGAPWTH</sequence>
<proteinExistence type="predicted"/>
<gene>
    <name evidence="2" type="ORF">MOBT1_001430</name>
</gene>
<accession>A0AAF0DZ19</accession>
<dbReference type="PANTHER" id="PTHR38703:SF1">
    <property type="entry name" value="ALLERGEN"/>
    <property type="match status" value="1"/>
</dbReference>
<keyword evidence="3" id="KW-1185">Reference proteome</keyword>
<dbReference type="Proteomes" id="UP001214603">
    <property type="component" value="Chromosome 2"/>
</dbReference>
<evidence type="ECO:0000256" key="1">
    <source>
        <dbReference type="SAM" id="MobiDB-lite"/>
    </source>
</evidence>
<feature type="compositionally biased region" description="Basic and acidic residues" evidence="1">
    <location>
        <begin position="43"/>
        <end position="65"/>
    </location>
</feature>
<dbReference type="AlphaFoldDB" id="A0AAF0DZ19"/>
<name>A0AAF0DZ19_9BASI</name>
<evidence type="ECO:0008006" key="4">
    <source>
        <dbReference type="Google" id="ProtNLM"/>
    </source>
</evidence>
<evidence type="ECO:0000313" key="3">
    <source>
        <dbReference type="Proteomes" id="UP001214603"/>
    </source>
</evidence>
<protein>
    <recommendedName>
        <fullName evidence="4">Allergen</fullName>
    </recommendedName>
</protein>
<reference evidence="2" key="1">
    <citation type="submission" date="2023-03" db="EMBL/GenBank/DDBJ databases">
        <title>Mating type loci evolution in Malassezia.</title>
        <authorList>
            <person name="Coelho M.A."/>
        </authorList>
    </citation>
    <scope>NUCLEOTIDE SEQUENCE</scope>
    <source>
        <strain evidence="2">CBS 7876</strain>
    </source>
</reference>
<organism evidence="2 3">
    <name type="scientific">Malassezia obtusa</name>
    <dbReference type="NCBI Taxonomy" id="76774"/>
    <lineage>
        <taxon>Eukaryota</taxon>
        <taxon>Fungi</taxon>
        <taxon>Dikarya</taxon>
        <taxon>Basidiomycota</taxon>
        <taxon>Ustilaginomycotina</taxon>
        <taxon>Malasseziomycetes</taxon>
        <taxon>Malasseziales</taxon>
        <taxon>Malasseziaceae</taxon>
        <taxon>Malassezia</taxon>
    </lineage>
</organism>
<feature type="region of interest" description="Disordered" evidence="1">
    <location>
        <begin position="1"/>
        <end position="108"/>
    </location>
</feature>
<evidence type="ECO:0000313" key="2">
    <source>
        <dbReference type="EMBL" id="WFD02746.1"/>
    </source>
</evidence>
<dbReference type="PANTHER" id="PTHR38703">
    <property type="entry name" value="CHROMOSOME 8, WHOLE GENOME SHOTGUN SEQUENCE"/>
    <property type="match status" value="1"/>
</dbReference>
<dbReference type="EMBL" id="CP119935">
    <property type="protein sequence ID" value="WFD02746.1"/>
    <property type="molecule type" value="Genomic_DNA"/>
</dbReference>
<feature type="compositionally biased region" description="Polar residues" evidence="1">
    <location>
        <begin position="24"/>
        <end position="40"/>
    </location>
</feature>
<feature type="compositionally biased region" description="Basic and acidic residues" evidence="1">
    <location>
        <begin position="9"/>
        <end position="20"/>
    </location>
</feature>
<feature type="compositionally biased region" description="Low complexity" evidence="1">
    <location>
        <begin position="74"/>
        <end position="87"/>
    </location>
</feature>
<feature type="compositionally biased region" description="Polar residues" evidence="1">
    <location>
        <begin position="89"/>
        <end position="108"/>
    </location>
</feature>